<name>A0ABN8HV78_9NEOP</name>
<keyword evidence="2" id="KW-1185">Reference proteome</keyword>
<organism evidence="1 2">
    <name type="scientific">Iphiclides podalirius</name>
    <name type="common">scarce swallowtail</name>
    <dbReference type="NCBI Taxonomy" id="110791"/>
    <lineage>
        <taxon>Eukaryota</taxon>
        <taxon>Metazoa</taxon>
        <taxon>Ecdysozoa</taxon>
        <taxon>Arthropoda</taxon>
        <taxon>Hexapoda</taxon>
        <taxon>Insecta</taxon>
        <taxon>Pterygota</taxon>
        <taxon>Neoptera</taxon>
        <taxon>Endopterygota</taxon>
        <taxon>Lepidoptera</taxon>
        <taxon>Glossata</taxon>
        <taxon>Ditrysia</taxon>
        <taxon>Papilionoidea</taxon>
        <taxon>Papilionidae</taxon>
        <taxon>Papilioninae</taxon>
        <taxon>Iphiclides</taxon>
    </lineage>
</organism>
<evidence type="ECO:0000313" key="1">
    <source>
        <dbReference type="EMBL" id="CAH2039752.1"/>
    </source>
</evidence>
<accession>A0ABN8HV78</accession>
<dbReference type="EMBL" id="OW152823">
    <property type="protein sequence ID" value="CAH2039752.1"/>
    <property type="molecule type" value="Genomic_DNA"/>
</dbReference>
<dbReference type="Proteomes" id="UP000837857">
    <property type="component" value="Chromosome 11"/>
</dbReference>
<gene>
    <name evidence="1" type="ORF">IPOD504_LOCUS1950</name>
</gene>
<proteinExistence type="predicted"/>
<feature type="non-terminal residue" evidence="1">
    <location>
        <position position="74"/>
    </location>
</feature>
<evidence type="ECO:0000313" key="2">
    <source>
        <dbReference type="Proteomes" id="UP000837857"/>
    </source>
</evidence>
<reference evidence="1" key="1">
    <citation type="submission" date="2022-03" db="EMBL/GenBank/DDBJ databases">
        <authorList>
            <person name="Martin H S."/>
        </authorList>
    </citation>
    <scope>NUCLEOTIDE SEQUENCE</scope>
</reference>
<sequence>MGACNQHRRLRRPVLGILKASATYHVPSLYLLLKVPRPNQRGGADEIVVRVIKRNNACADPAQPRSLRSRPPTA</sequence>
<protein>
    <submittedName>
        <fullName evidence="1">Uncharacterized protein</fullName>
    </submittedName>
</protein>